<dbReference type="HOGENOM" id="CLU_2135048_0_0_1"/>
<dbReference type="Proteomes" id="UP000001312">
    <property type="component" value="Unassembled WGS sequence"/>
</dbReference>
<organism evidence="2 3">
    <name type="scientific">Sclerotinia sclerotiorum (strain ATCC 18683 / 1980 / Ss-1)</name>
    <name type="common">White mold</name>
    <name type="synonym">Whetzelinia sclerotiorum</name>
    <dbReference type="NCBI Taxonomy" id="665079"/>
    <lineage>
        <taxon>Eukaryota</taxon>
        <taxon>Fungi</taxon>
        <taxon>Dikarya</taxon>
        <taxon>Ascomycota</taxon>
        <taxon>Pezizomycotina</taxon>
        <taxon>Leotiomycetes</taxon>
        <taxon>Helotiales</taxon>
        <taxon>Sclerotiniaceae</taxon>
        <taxon>Sclerotinia</taxon>
    </lineage>
</organism>
<evidence type="ECO:0000313" key="3">
    <source>
        <dbReference type="Proteomes" id="UP000001312"/>
    </source>
</evidence>
<name>A7EKR7_SCLS1</name>
<dbReference type="AlphaFoldDB" id="A7EKR7"/>
<accession>A7EKR7</accession>
<proteinExistence type="predicted"/>
<keyword evidence="3" id="KW-1185">Reference proteome</keyword>
<gene>
    <name evidence="2" type="ORF">SS1G_05914</name>
</gene>
<dbReference type="RefSeq" id="XP_001592992.1">
    <property type="nucleotide sequence ID" value="XM_001592942.1"/>
</dbReference>
<reference evidence="3" key="1">
    <citation type="journal article" date="2011" name="PLoS Genet.">
        <title>Genomic analysis of the necrotrophic fungal pathogens Sclerotinia sclerotiorum and Botrytis cinerea.</title>
        <authorList>
            <person name="Amselem J."/>
            <person name="Cuomo C.A."/>
            <person name="van Kan J.A."/>
            <person name="Viaud M."/>
            <person name="Benito E.P."/>
            <person name="Couloux A."/>
            <person name="Coutinho P.M."/>
            <person name="de Vries R.P."/>
            <person name="Dyer P.S."/>
            <person name="Fillinger S."/>
            <person name="Fournier E."/>
            <person name="Gout L."/>
            <person name="Hahn M."/>
            <person name="Kohn L."/>
            <person name="Lapalu N."/>
            <person name="Plummer K.M."/>
            <person name="Pradier J.M."/>
            <person name="Quevillon E."/>
            <person name="Sharon A."/>
            <person name="Simon A."/>
            <person name="ten Have A."/>
            <person name="Tudzynski B."/>
            <person name="Tudzynski P."/>
            <person name="Wincker P."/>
            <person name="Andrew M."/>
            <person name="Anthouard V."/>
            <person name="Beever R.E."/>
            <person name="Beffa R."/>
            <person name="Benoit I."/>
            <person name="Bouzid O."/>
            <person name="Brault B."/>
            <person name="Chen Z."/>
            <person name="Choquer M."/>
            <person name="Collemare J."/>
            <person name="Cotton P."/>
            <person name="Danchin E.G."/>
            <person name="Da Silva C."/>
            <person name="Gautier A."/>
            <person name="Giraud C."/>
            <person name="Giraud T."/>
            <person name="Gonzalez C."/>
            <person name="Grossetete S."/>
            <person name="Guldener U."/>
            <person name="Henrissat B."/>
            <person name="Howlett B.J."/>
            <person name="Kodira C."/>
            <person name="Kretschmer M."/>
            <person name="Lappartient A."/>
            <person name="Leroch M."/>
            <person name="Levis C."/>
            <person name="Mauceli E."/>
            <person name="Neuveglise C."/>
            <person name="Oeser B."/>
            <person name="Pearson M."/>
            <person name="Poulain J."/>
            <person name="Poussereau N."/>
            <person name="Quesneville H."/>
            <person name="Rascle C."/>
            <person name="Schumacher J."/>
            <person name="Segurens B."/>
            <person name="Sexton A."/>
            <person name="Silva E."/>
            <person name="Sirven C."/>
            <person name="Soanes D.M."/>
            <person name="Talbot N.J."/>
            <person name="Templeton M."/>
            <person name="Yandava C."/>
            <person name="Yarden O."/>
            <person name="Zeng Q."/>
            <person name="Rollins J.A."/>
            <person name="Lebrun M.H."/>
            <person name="Dickman M."/>
        </authorList>
    </citation>
    <scope>NUCLEOTIDE SEQUENCE [LARGE SCALE GENOMIC DNA]</scope>
    <source>
        <strain evidence="3">ATCC 18683 / 1980 / Ss-1</strain>
    </source>
</reference>
<dbReference type="EMBL" id="CH476627">
    <property type="protein sequence ID" value="EDO03433.1"/>
    <property type="molecule type" value="Genomic_DNA"/>
</dbReference>
<feature type="compositionally biased region" description="Basic and acidic residues" evidence="1">
    <location>
        <begin position="43"/>
        <end position="56"/>
    </location>
</feature>
<evidence type="ECO:0000256" key="1">
    <source>
        <dbReference type="SAM" id="MobiDB-lite"/>
    </source>
</evidence>
<sequence>MCGPYVEHYKLAIRAAGKQLHISPLDIRTTFAKCPSNWQSSHSVEESNSHSAEHENGVPQIQEKTGVQNQLGASTSLPCIECRPVKSCVHLLEHAPRDIESLWWMRLYPDKQP</sequence>
<evidence type="ECO:0000313" key="2">
    <source>
        <dbReference type="EMBL" id="EDO03433.1"/>
    </source>
</evidence>
<dbReference type="GeneID" id="5489069"/>
<feature type="region of interest" description="Disordered" evidence="1">
    <location>
        <begin position="38"/>
        <end position="67"/>
    </location>
</feature>
<dbReference type="InParanoid" id="A7EKR7"/>
<protein>
    <submittedName>
        <fullName evidence="2">Uncharacterized protein</fullName>
    </submittedName>
</protein>
<dbReference type="KEGG" id="ssl:SS1G_05914"/>